<feature type="transmembrane region" description="Helical" evidence="6">
    <location>
        <begin position="149"/>
        <end position="174"/>
    </location>
</feature>
<dbReference type="EMBL" id="CADIKB010000054">
    <property type="protein sequence ID" value="CAB3736845.1"/>
    <property type="molecule type" value="Genomic_DNA"/>
</dbReference>
<name>A0A6J5CJI8_9BURK</name>
<accession>A0A6J5CJI8</accession>
<evidence type="ECO:0000256" key="4">
    <source>
        <dbReference type="ARBA" id="ARBA00022989"/>
    </source>
</evidence>
<dbReference type="PANTHER" id="PTHR30086:SF20">
    <property type="entry name" value="ARGININE EXPORTER PROTEIN ARGO-RELATED"/>
    <property type="match status" value="1"/>
</dbReference>
<comment type="subcellular location">
    <subcellularLocation>
        <location evidence="1">Cell membrane</location>
        <topology evidence="1">Multi-pass membrane protein</topology>
    </subcellularLocation>
</comment>
<evidence type="ECO:0000256" key="3">
    <source>
        <dbReference type="ARBA" id="ARBA00022692"/>
    </source>
</evidence>
<feature type="transmembrane region" description="Helical" evidence="6">
    <location>
        <begin position="12"/>
        <end position="32"/>
    </location>
</feature>
<feature type="transmembrane region" description="Helical" evidence="6">
    <location>
        <begin position="44"/>
        <end position="68"/>
    </location>
</feature>
<proteinExistence type="predicted"/>
<keyword evidence="2" id="KW-1003">Cell membrane</keyword>
<protein>
    <submittedName>
        <fullName evidence="7">Leucine efflux protein</fullName>
    </submittedName>
</protein>
<dbReference type="AlphaFoldDB" id="A0A6J5CJI8"/>
<keyword evidence="5 6" id="KW-0472">Membrane</keyword>
<keyword evidence="4 6" id="KW-1133">Transmembrane helix</keyword>
<evidence type="ECO:0000256" key="5">
    <source>
        <dbReference type="ARBA" id="ARBA00023136"/>
    </source>
</evidence>
<dbReference type="GO" id="GO:0015171">
    <property type="term" value="F:amino acid transmembrane transporter activity"/>
    <property type="evidence" value="ECO:0007669"/>
    <property type="project" value="TreeGrafter"/>
</dbReference>
<dbReference type="PIRSF" id="PIRSF006324">
    <property type="entry name" value="LeuE"/>
    <property type="match status" value="1"/>
</dbReference>
<reference evidence="7 8" key="1">
    <citation type="submission" date="2020-04" db="EMBL/GenBank/DDBJ databases">
        <authorList>
            <person name="De Canck E."/>
        </authorList>
    </citation>
    <scope>NUCLEOTIDE SEQUENCE [LARGE SCALE GENOMIC DNA]</scope>
    <source>
        <strain evidence="7 8">LMG 22037</strain>
    </source>
</reference>
<dbReference type="PANTHER" id="PTHR30086">
    <property type="entry name" value="ARGININE EXPORTER PROTEIN ARGO"/>
    <property type="match status" value="1"/>
</dbReference>
<dbReference type="GO" id="GO:0005886">
    <property type="term" value="C:plasma membrane"/>
    <property type="evidence" value="ECO:0007669"/>
    <property type="project" value="UniProtKB-SubCell"/>
</dbReference>
<evidence type="ECO:0000256" key="2">
    <source>
        <dbReference type="ARBA" id="ARBA00022475"/>
    </source>
</evidence>
<dbReference type="InterPro" id="IPR001123">
    <property type="entry name" value="LeuE-type"/>
</dbReference>
<dbReference type="Pfam" id="PF01810">
    <property type="entry name" value="LysE"/>
    <property type="match status" value="1"/>
</dbReference>
<evidence type="ECO:0000256" key="1">
    <source>
        <dbReference type="ARBA" id="ARBA00004651"/>
    </source>
</evidence>
<feature type="transmembrane region" description="Helical" evidence="6">
    <location>
        <begin position="74"/>
        <end position="95"/>
    </location>
</feature>
<evidence type="ECO:0000256" key="6">
    <source>
        <dbReference type="SAM" id="Phobius"/>
    </source>
</evidence>
<sequence>MDSLLELSTLGTFVAVVLGLFLIPGPAVLLVLTRTVHGGRKAGIFTGLGIAVGDFVHTLGAAVGLSALLMTSALAFNTVKWIGALYLVYLGIRALREKPSSGEMPASAPVSASKAFFQAIPAEVLNPKTALFFLAFLPQFVHPEHGSTFLQFTALGLIFVGMSALYTTLIVLTIRPLGRLVKRLTWLRRWQNKIIGVLFISLGLRVAAQTR</sequence>
<organism evidence="7 8">
    <name type="scientific">Paraburkholderia phenoliruptrix</name>
    <dbReference type="NCBI Taxonomy" id="252970"/>
    <lineage>
        <taxon>Bacteria</taxon>
        <taxon>Pseudomonadati</taxon>
        <taxon>Pseudomonadota</taxon>
        <taxon>Betaproteobacteria</taxon>
        <taxon>Burkholderiales</taxon>
        <taxon>Burkholderiaceae</taxon>
        <taxon>Paraburkholderia</taxon>
    </lineage>
</organism>
<evidence type="ECO:0000313" key="7">
    <source>
        <dbReference type="EMBL" id="CAB3736845.1"/>
    </source>
</evidence>
<feature type="transmembrane region" description="Helical" evidence="6">
    <location>
        <begin position="116"/>
        <end position="137"/>
    </location>
</feature>
<evidence type="ECO:0000313" key="8">
    <source>
        <dbReference type="Proteomes" id="UP000494249"/>
    </source>
</evidence>
<keyword evidence="3 6" id="KW-0812">Transmembrane</keyword>
<dbReference type="Proteomes" id="UP000494249">
    <property type="component" value="Unassembled WGS sequence"/>
</dbReference>
<gene>
    <name evidence="7" type="primary">leuE_4</name>
    <name evidence="7" type="ORF">LMG22037_06091</name>
</gene>